<dbReference type="Pfam" id="PF12520">
    <property type="entry name" value="DUF3723"/>
    <property type="match status" value="1"/>
</dbReference>
<keyword evidence="2" id="KW-0812">Transmembrane</keyword>
<dbReference type="OrthoDB" id="4227485at2759"/>
<evidence type="ECO:0000313" key="3">
    <source>
        <dbReference type="EMBL" id="KAG4410827.1"/>
    </source>
</evidence>
<gene>
    <name evidence="3" type="ORF">IFR04_016036</name>
</gene>
<protein>
    <submittedName>
        <fullName evidence="3">Uncharacterized protein</fullName>
    </submittedName>
</protein>
<evidence type="ECO:0000256" key="1">
    <source>
        <dbReference type="SAM" id="MobiDB-lite"/>
    </source>
</evidence>
<evidence type="ECO:0000313" key="4">
    <source>
        <dbReference type="Proteomes" id="UP000664132"/>
    </source>
</evidence>
<feature type="transmembrane region" description="Helical" evidence="2">
    <location>
        <begin position="756"/>
        <end position="776"/>
    </location>
</feature>
<dbReference type="EMBL" id="JAFJYH010000578">
    <property type="protein sequence ID" value="KAG4410827.1"/>
    <property type="molecule type" value="Genomic_DNA"/>
</dbReference>
<feature type="transmembrane region" description="Helical" evidence="2">
    <location>
        <begin position="728"/>
        <end position="750"/>
    </location>
</feature>
<organism evidence="3 4">
    <name type="scientific">Cadophora malorum</name>
    <dbReference type="NCBI Taxonomy" id="108018"/>
    <lineage>
        <taxon>Eukaryota</taxon>
        <taxon>Fungi</taxon>
        <taxon>Dikarya</taxon>
        <taxon>Ascomycota</taxon>
        <taxon>Pezizomycotina</taxon>
        <taxon>Leotiomycetes</taxon>
        <taxon>Helotiales</taxon>
        <taxon>Ploettnerulaceae</taxon>
        <taxon>Cadophora</taxon>
    </lineage>
</organism>
<keyword evidence="2" id="KW-1133">Transmembrane helix</keyword>
<comment type="caution">
    <text evidence="3">The sequence shown here is derived from an EMBL/GenBank/DDBJ whole genome shotgun (WGS) entry which is preliminary data.</text>
</comment>
<dbReference type="Proteomes" id="UP000664132">
    <property type="component" value="Unassembled WGS sequence"/>
</dbReference>
<keyword evidence="2" id="KW-0472">Membrane</keyword>
<proteinExistence type="predicted"/>
<feature type="region of interest" description="Disordered" evidence="1">
    <location>
        <begin position="580"/>
        <end position="648"/>
    </location>
</feature>
<dbReference type="AlphaFoldDB" id="A0A8H7T077"/>
<evidence type="ECO:0000256" key="2">
    <source>
        <dbReference type="SAM" id="Phobius"/>
    </source>
</evidence>
<reference evidence="3" key="1">
    <citation type="submission" date="2021-02" db="EMBL/GenBank/DDBJ databases">
        <title>Genome sequence Cadophora malorum strain M34.</title>
        <authorList>
            <person name="Stefanovic E."/>
            <person name="Vu D."/>
            <person name="Scully C."/>
            <person name="Dijksterhuis J."/>
            <person name="Roader J."/>
            <person name="Houbraken J."/>
        </authorList>
    </citation>
    <scope>NUCLEOTIDE SEQUENCE</scope>
    <source>
        <strain evidence="3">M34</strain>
    </source>
</reference>
<feature type="transmembrane region" description="Helical" evidence="2">
    <location>
        <begin position="822"/>
        <end position="841"/>
    </location>
</feature>
<sequence length="843" mass="96033">MNMQYDIQYHATEQERQLAEDREQNFRGTACVSLRRLRFDLKYSRAVDRKNIERLKRIFARQGCLRLSPPNHVPAIITEQDLNMALQQSGRTLKDLLHSAQDAPPKLTLPPKYMLECLHGQHRILAALETLAPKDEWWTVDLYLSAMSPEAQAALGEDYSNSLNFADGEIYGKIRDYQRRNKPFAERRWRAYLSKSKQKGLGQLLKRERYKDAFDALLVVRGLWPGPGFSLGNMQELLVMRFDEEILHYLDHIFQMWSFILDGDKDLMMNTDRFTVETLQLRAPQVSGDDFSFLKSLFDSGKLFSRISEEEKRRSIWKNIATITCLIPSLYTLFEDLKLLSPCVKIMKALIEPPFKGSLHDMMEQRFSGANQTTGEIVTQETETVFSTRAGSGADQFEFGYRQLYLFALRHFARMIGECAKKEKDRPKPTIEEPDPVTWHRFALLADRLGFDSEIIRKLKTDDPFRAEARNFVLKHNPPELYDLNPEVFENCVEQLARARAEAVEKQRQYIKPPAVVDGPGESLPRRCGRFFQTAYEYERNYLFLGVLYDGTNARGKGITSIFVRRSIYFAFFGRRLPNATAEAPRGRPPQKPEGIMTGGSDGSSPHDAVSGPAPTQCIPDEHAARRGEQRDRPTPPPPSSQAQMALVPTSQTSEMVCIHLSAIVHIRKLRLTKEVVTPMDEGNMKIPRHRITFQVYQRGGLQDQQRSMSYNDPSEVKRVATKYVRKVPMMLVLDLVLVLDLILVVPMMLVLDLVLVLDLILVVPMMLVLGLFLVLDLILVRDMTIALACELIEAQNLVRQCLLPLTYVLLPALMLELASTLVPSLILVVAAELALACAIGSQ</sequence>
<dbReference type="InterPro" id="IPR022198">
    <property type="entry name" value="DUF3723"/>
</dbReference>
<name>A0A8H7T077_9HELO</name>
<keyword evidence="4" id="KW-1185">Reference proteome</keyword>
<accession>A0A8H7T077</accession>
<feature type="compositionally biased region" description="Basic and acidic residues" evidence="1">
    <location>
        <begin position="620"/>
        <end position="634"/>
    </location>
</feature>